<dbReference type="InterPro" id="IPR043128">
    <property type="entry name" value="Rev_trsase/Diguanyl_cyclase"/>
</dbReference>
<dbReference type="EMBL" id="CP054955">
    <property type="protein sequence ID" value="QOK64869.1"/>
    <property type="molecule type" value="Genomic_DNA"/>
</dbReference>
<dbReference type="Pfam" id="PF00990">
    <property type="entry name" value="GGDEF"/>
    <property type="match status" value="1"/>
</dbReference>
<proteinExistence type="predicted"/>
<reference evidence="2 3" key="1">
    <citation type="submission" date="2020-06" db="EMBL/GenBank/DDBJ databases">
        <title>New insights into brucella suis CRO type strains.</title>
        <authorList>
            <person name="Duvnjak S."/>
            <person name="Pavlinec Z."/>
            <person name="Vaser R."/>
            <person name="Sikic M."/>
            <person name="Kizanovic K."/>
            <person name="Spicic S."/>
        </authorList>
    </citation>
    <scope>NUCLEOTIDE SEQUENCE [LARGE SCALE GENOMIC DNA]</scope>
    <source>
        <strain evidence="2 3">CVI_72</strain>
    </source>
</reference>
<evidence type="ECO:0000313" key="3">
    <source>
        <dbReference type="Proteomes" id="UP000593625"/>
    </source>
</evidence>
<dbReference type="InterPro" id="IPR000160">
    <property type="entry name" value="GGDEF_dom"/>
</dbReference>
<dbReference type="InterPro" id="IPR029787">
    <property type="entry name" value="Nucleotide_cyclase"/>
</dbReference>
<evidence type="ECO:0000313" key="2">
    <source>
        <dbReference type="EMBL" id="QOK64869.1"/>
    </source>
</evidence>
<evidence type="ECO:0000259" key="1">
    <source>
        <dbReference type="PROSITE" id="PS50887"/>
    </source>
</evidence>
<feature type="domain" description="GGDEF" evidence="1">
    <location>
        <begin position="1"/>
        <end position="63"/>
    </location>
</feature>
<protein>
    <submittedName>
        <fullName evidence="2">Diguanylate cyclase</fullName>
    </submittedName>
</protein>
<name>A0A7L9ME75_BRUSS</name>
<dbReference type="AlphaFoldDB" id="A0A7L9ME75"/>
<dbReference type="SUPFAM" id="SSF55073">
    <property type="entry name" value="Nucleotide cyclase"/>
    <property type="match status" value="1"/>
</dbReference>
<gene>
    <name evidence="2" type="ORF">HUZ30_00490</name>
</gene>
<dbReference type="PROSITE" id="PS50887">
    <property type="entry name" value="GGDEF"/>
    <property type="match status" value="1"/>
</dbReference>
<dbReference type="Gene3D" id="3.30.70.270">
    <property type="match status" value="1"/>
</dbReference>
<dbReference type="Proteomes" id="UP000593625">
    <property type="component" value="Chromosome I"/>
</dbReference>
<sequence>MKSRAFHDSCGQVVGDTVLKALAKMLRMHMAASMVARIGGAEFIIFFGDMKAEEVFCPYQTTS</sequence>
<organism evidence="2 3">
    <name type="scientific">Brucella suis bv. 4</name>
    <dbReference type="NCBI Taxonomy" id="1567501"/>
    <lineage>
        <taxon>Bacteria</taxon>
        <taxon>Pseudomonadati</taxon>
        <taxon>Pseudomonadota</taxon>
        <taxon>Alphaproteobacteria</taxon>
        <taxon>Hyphomicrobiales</taxon>
        <taxon>Brucellaceae</taxon>
        <taxon>Brucella/Ochrobactrum group</taxon>
        <taxon>Brucella</taxon>
    </lineage>
</organism>
<accession>A0A7L9ME75</accession>